<keyword evidence="1" id="KW-1133">Transmembrane helix</keyword>
<organism evidence="2">
    <name type="scientific">marine metagenome</name>
    <dbReference type="NCBI Taxonomy" id="408172"/>
    <lineage>
        <taxon>unclassified sequences</taxon>
        <taxon>metagenomes</taxon>
        <taxon>ecological metagenomes</taxon>
    </lineage>
</organism>
<keyword evidence="1" id="KW-0472">Membrane</keyword>
<evidence type="ECO:0000256" key="1">
    <source>
        <dbReference type="SAM" id="Phobius"/>
    </source>
</evidence>
<proteinExistence type="predicted"/>
<feature type="transmembrane region" description="Helical" evidence="1">
    <location>
        <begin position="6"/>
        <end position="25"/>
    </location>
</feature>
<accession>A0A382EX63</accession>
<name>A0A382EX63_9ZZZZ</name>
<reference evidence="2" key="1">
    <citation type="submission" date="2018-05" db="EMBL/GenBank/DDBJ databases">
        <authorList>
            <person name="Lanie J.A."/>
            <person name="Ng W.-L."/>
            <person name="Kazmierczak K.M."/>
            <person name="Andrzejewski T.M."/>
            <person name="Davidsen T.M."/>
            <person name="Wayne K.J."/>
            <person name="Tettelin H."/>
            <person name="Glass J.I."/>
            <person name="Rusch D."/>
            <person name="Podicherti R."/>
            <person name="Tsui H.-C.T."/>
            <person name="Winkler M.E."/>
        </authorList>
    </citation>
    <scope>NUCLEOTIDE SEQUENCE</scope>
</reference>
<evidence type="ECO:0000313" key="2">
    <source>
        <dbReference type="EMBL" id="SVB55330.1"/>
    </source>
</evidence>
<dbReference type="EMBL" id="UINC01046830">
    <property type="protein sequence ID" value="SVB55330.1"/>
    <property type="molecule type" value="Genomic_DNA"/>
</dbReference>
<gene>
    <name evidence="2" type="ORF">METZ01_LOCUS208184</name>
</gene>
<protein>
    <submittedName>
        <fullName evidence="2">Uncharacterized protein</fullName>
    </submittedName>
</protein>
<sequence>MLEVPYYNFTQAFSMGVVFGIILNATGIGKKLDIGHQFAADMGLSDQPYMNRNTTPADYEEAYIESSGATADIIPVVMSDEFVGSYMGKELLDLQMTTNCFNDDPWGGPISDVQAYWQNPYADVDCPTCGDIPLGPSEWTGETL</sequence>
<dbReference type="AlphaFoldDB" id="A0A382EX63"/>
<keyword evidence="1" id="KW-0812">Transmembrane</keyword>